<evidence type="ECO:0000313" key="6">
    <source>
        <dbReference type="EMBL" id="KAJ4015478.1"/>
    </source>
</evidence>
<keyword evidence="3" id="KW-0521">NADP</keyword>
<dbReference type="PANTHER" id="PTHR43439">
    <property type="entry name" value="PHENYLACETATE-COENZYME A LIGASE"/>
    <property type="match status" value="1"/>
</dbReference>
<dbReference type="InterPro" id="IPR013120">
    <property type="entry name" value="FAR_NAD-bd"/>
</dbReference>
<evidence type="ECO:0000259" key="5">
    <source>
        <dbReference type="PROSITE" id="PS50075"/>
    </source>
</evidence>
<dbReference type="PANTHER" id="PTHR43439:SF2">
    <property type="entry name" value="ENZYME, PUTATIVE (JCVI)-RELATED"/>
    <property type="match status" value="1"/>
</dbReference>
<dbReference type="AlphaFoldDB" id="A0A9W8U9R0"/>
<feature type="region of interest" description="Disordered" evidence="4">
    <location>
        <begin position="598"/>
        <end position="618"/>
    </location>
</feature>
<proteinExistence type="predicted"/>
<dbReference type="InterPro" id="IPR051414">
    <property type="entry name" value="Adenylate-forming_Reductase"/>
</dbReference>
<dbReference type="GO" id="GO:0031177">
    <property type="term" value="F:phosphopantetheine binding"/>
    <property type="evidence" value="ECO:0007669"/>
    <property type="project" value="InterPro"/>
</dbReference>
<feature type="domain" description="Carrier" evidence="5">
    <location>
        <begin position="518"/>
        <end position="600"/>
    </location>
</feature>
<dbReference type="Pfam" id="PF23562">
    <property type="entry name" value="AMP-binding_C_3"/>
    <property type="match status" value="1"/>
</dbReference>
<evidence type="ECO:0000256" key="4">
    <source>
        <dbReference type="SAM" id="MobiDB-lite"/>
    </source>
</evidence>
<comment type="caution">
    <text evidence="6">The sequence shown here is derived from an EMBL/GenBank/DDBJ whole genome shotgun (WGS) entry which is preliminary data.</text>
</comment>
<keyword evidence="1" id="KW-0596">Phosphopantetheine</keyword>
<dbReference type="EMBL" id="JAPDHF010000007">
    <property type="protein sequence ID" value="KAJ4015478.1"/>
    <property type="molecule type" value="Genomic_DNA"/>
</dbReference>
<organism evidence="6 7">
    <name type="scientific">Fusarium irregulare</name>
    <dbReference type="NCBI Taxonomy" id="2494466"/>
    <lineage>
        <taxon>Eukaryota</taxon>
        <taxon>Fungi</taxon>
        <taxon>Dikarya</taxon>
        <taxon>Ascomycota</taxon>
        <taxon>Pezizomycotina</taxon>
        <taxon>Sordariomycetes</taxon>
        <taxon>Hypocreomycetidae</taxon>
        <taxon>Hypocreales</taxon>
        <taxon>Nectriaceae</taxon>
        <taxon>Fusarium</taxon>
        <taxon>Fusarium incarnatum-equiseti species complex</taxon>
    </lineage>
</organism>
<dbReference type="Gene3D" id="3.40.50.720">
    <property type="entry name" value="NAD(P)-binding Rossmann-like Domain"/>
    <property type="match status" value="1"/>
</dbReference>
<accession>A0A9W8U9R0</accession>
<dbReference type="Proteomes" id="UP001152130">
    <property type="component" value="Unassembled WGS sequence"/>
</dbReference>
<sequence>MRRLSEVVEMLAHQSPNDCWASVMQTSEQEGIYDITWSGLQKAVAAFSTFMESELKDNAKGRKTLAYFAASDVRCAAAIVAAIKTETEDLLYSSEYRQHAYELSNSLPGLQCHELGTHQDYFETGSMGKHGKPQLELDQEKTALILHSSGTTGRPKPVRITYGAIAHMDKISAMPPPDGRSNKYDEMFSNKTMVGALPFFHVMGLVLLARSIYSKGRLVLLPSNKPPTAKVMITAIRQARPSSAILVPSMLKDICNIDEGLDVLSSLQDVWYGGGPLDRACGDKVSRVTRLLCGYGSTEMMTVFTLLPCRAEDWEYLEWHPEAGVVMEEVTDTTSEMIIKRKSKSEWQSVFYNFPQLSEWRSDDLFERHPSNVKLWRHIGRKDDLLVLSNGEKINPTGIEASIGQHPMVRDALIFGSGRFQVGVLLEVDEEQNKQNEDNRIGQIWPTIDKTNKTLPGHAKIWESMIIFATLEKPFERNLKGSIKRQATLELYETEIEKLYETQSKQPDEQSSSQDESNCSLQLRYKVIGLVKSVLQYESDPAVDQDLFDLGLDSLKALELAERIEESIVGDNTESQHCDTETIYTYPTIEKLAGALSGEADKMDGPSSSNKGFQPSREETMSSLVHKYTRLLDESPRSNSQMKLTFVLTGSTGQLGSYVLAHLLTTQAANKIYCFNRSEDAKARQRSRFQNMGLKADDLLDARVEFVCCTFDVDKLGLSADQFDDVRRSMTHFIHCAWPVDFNKSIETFEKTAIIGMVNCINFVAGAKQDPKFVFISSIASVGNWPAICGTADQEHCLVPERHITDNSCPSRQGYGESKHVATCILASAVQTLDIRATVVRVGQLCGPQDGSTEWKKSESSLALRKLPSSLGNHSIDWVPIDIAASTIVDISVSREASHNSSTNDRENEPLQCYNVVNPSEADYDDLLCAVEEYYQNSENQDNITLETVELGKWIEDLEDEGNNSQKADKLPALKLLQFFKDINVETSNTLRFSLDNSLRVSSALNNLGRVGKKDMKRWLSDWNFKTINS</sequence>
<dbReference type="SUPFAM" id="SSF51735">
    <property type="entry name" value="NAD(P)-binding Rossmann-fold domains"/>
    <property type="match status" value="1"/>
</dbReference>
<dbReference type="Gene3D" id="1.10.1200.10">
    <property type="entry name" value="ACP-like"/>
    <property type="match status" value="1"/>
</dbReference>
<protein>
    <recommendedName>
        <fullName evidence="5">Carrier domain-containing protein</fullName>
    </recommendedName>
</protein>
<dbReference type="InterPro" id="IPR009081">
    <property type="entry name" value="PP-bd_ACP"/>
</dbReference>
<dbReference type="Pfam" id="PF00550">
    <property type="entry name" value="PP-binding"/>
    <property type="match status" value="1"/>
</dbReference>
<dbReference type="Pfam" id="PF07993">
    <property type="entry name" value="NAD_binding_4"/>
    <property type="match status" value="1"/>
</dbReference>
<keyword evidence="2" id="KW-0597">Phosphoprotein</keyword>
<dbReference type="SMART" id="SM00823">
    <property type="entry name" value="PKS_PP"/>
    <property type="match status" value="1"/>
</dbReference>
<dbReference type="SUPFAM" id="SSF56801">
    <property type="entry name" value="Acetyl-CoA synthetase-like"/>
    <property type="match status" value="1"/>
</dbReference>
<evidence type="ECO:0000256" key="1">
    <source>
        <dbReference type="ARBA" id="ARBA00022450"/>
    </source>
</evidence>
<dbReference type="InterPro" id="IPR042099">
    <property type="entry name" value="ANL_N_sf"/>
</dbReference>
<reference evidence="6" key="1">
    <citation type="submission" date="2022-10" db="EMBL/GenBank/DDBJ databases">
        <title>Fusarium specimens isolated from Avocado Roots.</title>
        <authorList>
            <person name="Stajich J."/>
            <person name="Roper C."/>
            <person name="Heimlech-Rivalta G."/>
        </authorList>
    </citation>
    <scope>NUCLEOTIDE SEQUENCE</scope>
    <source>
        <strain evidence="6">CF00143</strain>
    </source>
</reference>
<dbReference type="PROSITE" id="PS50075">
    <property type="entry name" value="CARRIER"/>
    <property type="match status" value="1"/>
</dbReference>
<dbReference type="SUPFAM" id="SSF47336">
    <property type="entry name" value="ACP-like"/>
    <property type="match status" value="1"/>
</dbReference>
<dbReference type="PROSITE" id="PS00012">
    <property type="entry name" value="PHOSPHOPANTETHEINE"/>
    <property type="match status" value="1"/>
</dbReference>
<keyword evidence="7" id="KW-1185">Reference proteome</keyword>
<dbReference type="InterPro" id="IPR036291">
    <property type="entry name" value="NAD(P)-bd_dom_sf"/>
</dbReference>
<dbReference type="InterPro" id="IPR020845">
    <property type="entry name" value="AMP-binding_CS"/>
</dbReference>
<gene>
    <name evidence="6" type="ORF">NW766_005821</name>
</gene>
<evidence type="ECO:0000313" key="7">
    <source>
        <dbReference type="Proteomes" id="UP001152130"/>
    </source>
</evidence>
<name>A0A9W8U9R0_9HYPO</name>
<dbReference type="Pfam" id="PF00501">
    <property type="entry name" value="AMP-binding"/>
    <property type="match status" value="1"/>
</dbReference>
<dbReference type="InterPro" id="IPR000873">
    <property type="entry name" value="AMP-dep_synth/lig_dom"/>
</dbReference>
<evidence type="ECO:0000256" key="3">
    <source>
        <dbReference type="ARBA" id="ARBA00022857"/>
    </source>
</evidence>
<evidence type="ECO:0000256" key="2">
    <source>
        <dbReference type="ARBA" id="ARBA00022553"/>
    </source>
</evidence>
<dbReference type="OrthoDB" id="429813at2759"/>
<dbReference type="InterPro" id="IPR036736">
    <property type="entry name" value="ACP-like_sf"/>
</dbReference>
<dbReference type="PROSITE" id="PS00455">
    <property type="entry name" value="AMP_BINDING"/>
    <property type="match status" value="1"/>
</dbReference>
<dbReference type="InterPro" id="IPR006162">
    <property type="entry name" value="Ppantetheine_attach_site"/>
</dbReference>
<dbReference type="InterPro" id="IPR020806">
    <property type="entry name" value="PKS_PP-bd"/>
</dbReference>
<dbReference type="Gene3D" id="3.40.50.12780">
    <property type="entry name" value="N-terminal domain of ligase-like"/>
    <property type="match status" value="1"/>
</dbReference>